<dbReference type="AlphaFoldDB" id="A0A150GGD1"/>
<organism evidence="1 2">
    <name type="scientific">Gonium pectorale</name>
    <name type="common">Green alga</name>
    <dbReference type="NCBI Taxonomy" id="33097"/>
    <lineage>
        <taxon>Eukaryota</taxon>
        <taxon>Viridiplantae</taxon>
        <taxon>Chlorophyta</taxon>
        <taxon>core chlorophytes</taxon>
        <taxon>Chlorophyceae</taxon>
        <taxon>CS clade</taxon>
        <taxon>Chlamydomonadales</taxon>
        <taxon>Volvocaceae</taxon>
        <taxon>Gonium</taxon>
    </lineage>
</organism>
<gene>
    <name evidence="1" type="ORF">GPECTOR_24g181</name>
</gene>
<proteinExistence type="predicted"/>
<dbReference type="SUPFAM" id="SSF53474">
    <property type="entry name" value="alpha/beta-Hydrolases"/>
    <property type="match status" value="1"/>
</dbReference>
<comment type="caution">
    <text evidence="1">The sequence shown here is derived from an EMBL/GenBank/DDBJ whole genome shotgun (WGS) entry which is preliminary data.</text>
</comment>
<dbReference type="PANTHER" id="PTHR11005">
    <property type="entry name" value="LYSOSOMAL ACID LIPASE-RELATED"/>
    <property type="match status" value="1"/>
</dbReference>
<protein>
    <recommendedName>
        <fullName evidence="3">Peptidase S9 prolyl oligopeptidase catalytic domain-containing protein</fullName>
    </recommendedName>
</protein>
<dbReference type="Proteomes" id="UP000075714">
    <property type="component" value="Unassembled WGS sequence"/>
</dbReference>
<dbReference type="EMBL" id="LSYV01000025">
    <property type="protein sequence ID" value="KXZ48892.1"/>
    <property type="molecule type" value="Genomic_DNA"/>
</dbReference>
<evidence type="ECO:0000313" key="1">
    <source>
        <dbReference type="EMBL" id="KXZ48892.1"/>
    </source>
</evidence>
<dbReference type="InterPro" id="IPR029058">
    <property type="entry name" value="AB_hydrolase_fold"/>
</dbReference>
<dbReference type="STRING" id="33097.A0A150GGD1"/>
<evidence type="ECO:0008006" key="3">
    <source>
        <dbReference type="Google" id="ProtNLM"/>
    </source>
</evidence>
<accession>A0A150GGD1</accession>
<evidence type="ECO:0000313" key="2">
    <source>
        <dbReference type="Proteomes" id="UP000075714"/>
    </source>
</evidence>
<dbReference type="OrthoDB" id="9974421at2759"/>
<sequence length="127" mass="12952">MDGLTGACDGTQLRTGGRTSCNQEAYNSAAPPAYDLAAIRTPLALFTGGHDSLADPPDVQLLLQELAPGGAVALHHHEPDYGHLDFGVGSDAAERIYGLVLDFLMKHTAASSGNGAPGGQALASSPL</sequence>
<reference evidence="2" key="1">
    <citation type="journal article" date="2016" name="Nat. Commun.">
        <title>The Gonium pectorale genome demonstrates co-option of cell cycle regulation during the evolution of multicellularity.</title>
        <authorList>
            <person name="Hanschen E.R."/>
            <person name="Marriage T.N."/>
            <person name="Ferris P.J."/>
            <person name="Hamaji T."/>
            <person name="Toyoda A."/>
            <person name="Fujiyama A."/>
            <person name="Neme R."/>
            <person name="Noguchi H."/>
            <person name="Minakuchi Y."/>
            <person name="Suzuki M."/>
            <person name="Kawai-Toyooka H."/>
            <person name="Smith D.R."/>
            <person name="Sparks H."/>
            <person name="Anderson J."/>
            <person name="Bakaric R."/>
            <person name="Luria V."/>
            <person name="Karger A."/>
            <person name="Kirschner M.W."/>
            <person name="Durand P.M."/>
            <person name="Michod R.E."/>
            <person name="Nozaki H."/>
            <person name="Olson B.J."/>
        </authorList>
    </citation>
    <scope>NUCLEOTIDE SEQUENCE [LARGE SCALE GENOMIC DNA]</scope>
    <source>
        <strain evidence="2">NIES-2863</strain>
    </source>
</reference>
<dbReference type="Gene3D" id="3.40.50.1820">
    <property type="entry name" value="alpha/beta hydrolase"/>
    <property type="match status" value="1"/>
</dbReference>
<name>A0A150GGD1_GONPE</name>
<keyword evidence="2" id="KW-1185">Reference proteome</keyword>